<evidence type="ECO:0000259" key="6">
    <source>
        <dbReference type="Pfam" id="PF17830"/>
    </source>
</evidence>
<gene>
    <name evidence="7" type="ORF">V6N12_042115</name>
</gene>
<comment type="caution">
    <text evidence="7">The sequence shown here is derived from an EMBL/GenBank/DDBJ whole genome shotgun (WGS) entry which is preliminary data.</text>
</comment>
<dbReference type="Proteomes" id="UP001472677">
    <property type="component" value="Unassembled WGS sequence"/>
</dbReference>
<evidence type="ECO:0000313" key="7">
    <source>
        <dbReference type="EMBL" id="KAK8558821.1"/>
    </source>
</evidence>
<dbReference type="PANTHER" id="PTHR46438">
    <property type="entry name" value="ALPHA/BETA-HYDROLASES SUPERFAMILY PROTEIN"/>
    <property type="match status" value="1"/>
</dbReference>
<feature type="region of interest" description="Disordered" evidence="3">
    <location>
        <begin position="588"/>
        <end position="609"/>
    </location>
</feature>
<evidence type="ECO:0000259" key="5">
    <source>
        <dbReference type="Pfam" id="PF00561"/>
    </source>
</evidence>
<dbReference type="SMART" id="SM00248">
    <property type="entry name" value="ANK"/>
    <property type="match status" value="3"/>
</dbReference>
<dbReference type="InterPro" id="IPR041243">
    <property type="entry name" value="STI1/HOP_DP"/>
</dbReference>
<feature type="domain" description="AB hydrolase-1" evidence="5">
    <location>
        <begin position="105"/>
        <end position="359"/>
    </location>
</feature>
<evidence type="ECO:0000256" key="1">
    <source>
        <dbReference type="ARBA" id="ARBA00022737"/>
    </source>
</evidence>
<dbReference type="SUPFAM" id="SSF53474">
    <property type="entry name" value="alpha/beta-Hydrolases"/>
    <property type="match status" value="1"/>
</dbReference>
<keyword evidence="8" id="KW-1185">Reference proteome</keyword>
<dbReference type="Gene3D" id="1.25.40.20">
    <property type="entry name" value="Ankyrin repeat-containing domain"/>
    <property type="match status" value="2"/>
</dbReference>
<accession>A0ABR2EG33</accession>
<dbReference type="InterPro" id="IPR029058">
    <property type="entry name" value="AB_hydrolase_fold"/>
</dbReference>
<feature type="compositionally biased region" description="Acidic residues" evidence="3">
    <location>
        <begin position="599"/>
        <end position="609"/>
    </location>
</feature>
<feature type="repeat" description="ANK" evidence="2">
    <location>
        <begin position="641"/>
        <end position="673"/>
    </location>
</feature>
<reference evidence="7 8" key="1">
    <citation type="journal article" date="2024" name="G3 (Bethesda)">
        <title>Genome assembly of Hibiscus sabdariffa L. provides insights into metabolisms of medicinal natural products.</title>
        <authorList>
            <person name="Kim T."/>
        </authorList>
    </citation>
    <scope>NUCLEOTIDE SEQUENCE [LARGE SCALE GENOMIC DNA]</scope>
    <source>
        <strain evidence="7">TK-2024</strain>
        <tissue evidence="7">Old leaves</tissue>
    </source>
</reference>
<dbReference type="PANTHER" id="PTHR46438:SF7">
    <property type="entry name" value="ALPHA_BETA-HYDROLASES SUPERFAMILY PROTEIN"/>
    <property type="match status" value="1"/>
</dbReference>
<proteinExistence type="predicted"/>
<dbReference type="InterPro" id="IPR000073">
    <property type="entry name" value="AB_hydrolase_1"/>
</dbReference>
<dbReference type="Pfam" id="PF00561">
    <property type="entry name" value="Abhydrolase_1"/>
    <property type="match status" value="1"/>
</dbReference>
<dbReference type="Gene3D" id="3.40.50.1820">
    <property type="entry name" value="alpha/beta hydrolase"/>
    <property type="match status" value="1"/>
</dbReference>
<dbReference type="InterPro" id="IPR002110">
    <property type="entry name" value="Ankyrin_rpt"/>
</dbReference>
<dbReference type="InterPro" id="IPR036770">
    <property type="entry name" value="Ankyrin_rpt-contain_sf"/>
</dbReference>
<dbReference type="PRINTS" id="PR00111">
    <property type="entry name" value="ABHYDROLASE"/>
</dbReference>
<keyword evidence="2" id="KW-0040">ANK repeat</keyword>
<feature type="repeat" description="ANK" evidence="2">
    <location>
        <begin position="674"/>
        <end position="706"/>
    </location>
</feature>
<feature type="region of interest" description="Disordered" evidence="3">
    <location>
        <begin position="378"/>
        <end position="443"/>
    </location>
</feature>
<dbReference type="PROSITE" id="PS50297">
    <property type="entry name" value="ANK_REP_REGION"/>
    <property type="match status" value="2"/>
</dbReference>
<feature type="chain" id="PRO_5046105665" description="AB hydrolase-1 domain-containing protein" evidence="4">
    <location>
        <begin position="25"/>
        <end position="775"/>
    </location>
</feature>
<dbReference type="PROSITE" id="PS50088">
    <property type="entry name" value="ANK_REPEAT"/>
    <property type="match status" value="2"/>
</dbReference>
<feature type="domain" description="STI1/HOP DP" evidence="6">
    <location>
        <begin position="539"/>
        <end position="583"/>
    </location>
</feature>
<protein>
    <recommendedName>
        <fullName evidence="9">AB hydrolase-1 domain-containing protein</fullName>
    </recommendedName>
</protein>
<evidence type="ECO:0000256" key="2">
    <source>
        <dbReference type="PROSITE-ProRule" id="PRU00023"/>
    </source>
</evidence>
<sequence length="775" mass="83864">MTATALPGVVACLLSLHSPPRTSAKQPRVKGGLAFPQLHNNKLPILGRGYGIGNRCFITCYRDPSTESGGSVLGVSQIKEKCSKWQWKGQYSINYFVSSSSSSNPPLLLVHGFGASIPHWRRNIGTLAQDYTVYAIDLLGFGASDKPQGFSYCMEAWAELILDFLNEVVQKPTVLIGNSVGSLACVIAASESSQNMVRGIVLLNCAGGMNNKAVVDDWRIKLLLPLLLLFDFLLKQRPIAEAVFERAKQRDNLRNILLSVYGNKESVDDELVEIINGPANDEGALDAFVSIITGPPGPNPVQLMPRINLPVLVLWGDQDPFTPIDGPVGKYFSSLPLKSSNVSLYMLEGVGHCPHDDKPDLVHHKLLPWLAQNQKEESYSTMASNLTKETTAAESKSSNPETSTADKKTSQSEPSTGGSQPALAGTAPGFAPPNPFDFSAMSGLLNDPSIKELAEQIAKDPSFNQMAEQLTKTFQGAATEESMPHFDPQQYYTTMQQVMQNPQFMTMAEHLGNALMQDPAMSSMLDSLANPQQKDQIEERMARIKEDPSLKPILEEIETGGPAAMMRYWNDKDVLQKLGEAMGLAVSGDATTSAGNSAEGEEDEAGNEDESIVHNCASVGDDEGLKAALSSGADKDEEDSEGRTALHFACGYGEVKCARILLEAGAKVDALDKNKNTALHYAAGYGRKECVALLLENGAAVTLQNMDGKTPIDVAKLNNQNEQGLPNGALSYGQRHCLLTIAANPIHQWWQVAEHTSGKLTGDLLHSSFTLNQEE</sequence>
<evidence type="ECO:0000256" key="4">
    <source>
        <dbReference type="SAM" id="SignalP"/>
    </source>
</evidence>
<dbReference type="SUPFAM" id="SSF48403">
    <property type="entry name" value="Ankyrin repeat"/>
    <property type="match status" value="1"/>
</dbReference>
<name>A0ABR2EG33_9ROSI</name>
<keyword evidence="1" id="KW-0677">Repeat</keyword>
<dbReference type="EMBL" id="JBBPBM010000015">
    <property type="protein sequence ID" value="KAK8558821.1"/>
    <property type="molecule type" value="Genomic_DNA"/>
</dbReference>
<feature type="signal peptide" evidence="4">
    <location>
        <begin position="1"/>
        <end position="24"/>
    </location>
</feature>
<keyword evidence="4" id="KW-0732">Signal</keyword>
<feature type="compositionally biased region" description="Polar residues" evidence="3">
    <location>
        <begin position="379"/>
        <end position="403"/>
    </location>
</feature>
<dbReference type="Pfam" id="PF17830">
    <property type="entry name" value="STI1-HOP_DP"/>
    <property type="match status" value="1"/>
</dbReference>
<evidence type="ECO:0000313" key="8">
    <source>
        <dbReference type="Proteomes" id="UP001472677"/>
    </source>
</evidence>
<evidence type="ECO:0000256" key="3">
    <source>
        <dbReference type="SAM" id="MobiDB-lite"/>
    </source>
</evidence>
<evidence type="ECO:0008006" key="9">
    <source>
        <dbReference type="Google" id="ProtNLM"/>
    </source>
</evidence>
<dbReference type="Pfam" id="PF12796">
    <property type="entry name" value="Ank_2"/>
    <property type="match status" value="1"/>
</dbReference>
<organism evidence="7 8">
    <name type="scientific">Hibiscus sabdariffa</name>
    <name type="common">roselle</name>
    <dbReference type="NCBI Taxonomy" id="183260"/>
    <lineage>
        <taxon>Eukaryota</taxon>
        <taxon>Viridiplantae</taxon>
        <taxon>Streptophyta</taxon>
        <taxon>Embryophyta</taxon>
        <taxon>Tracheophyta</taxon>
        <taxon>Spermatophyta</taxon>
        <taxon>Magnoliopsida</taxon>
        <taxon>eudicotyledons</taxon>
        <taxon>Gunneridae</taxon>
        <taxon>Pentapetalae</taxon>
        <taxon>rosids</taxon>
        <taxon>malvids</taxon>
        <taxon>Malvales</taxon>
        <taxon>Malvaceae</taxon>
        <taxon>Malvoideae</taxon>
        <taxon>Hibiscus</taxon>
    </lineage>
</organism>